<dbReference type="GO" id="GO:0005524">
    <property type="term" value="F:ATP binding"/>
    <property type="evidence" value="ECO:0007669"/>
    <property type="project" value="UniProtKB-KW"/>
</dbReference>
<dbReference type="GO" id="GO:0003697">
    <property type="term" value="F:single-stranded DNA binding"/>
    <property type="evidence" value="ECO:0007669"/>
    <property type="project" value="TreeGrafter"/>
</dbReference>
<evidence type="ECO:0000256" key="3">
    <source>
        <dbReference type="ARBA" id="ARBA00023125"/>
    </source>
</evidence>
<dbReference type="GO" id="GO:0003690">
    <property type="term" value="F:double-stranded DNA binding"/>
    <property type="evidence" value="ECO:0007669"/>
    <property type="project" value="TreeGrafter"/>
</dbReference>
<reference evidence="8" key="1">
    <citation type="submission" date="2014-11" db="EMBL/GenBank/DDBJ databases">
        <authorList>
            <person name="Otto D Thomas"/>
            <person name="Naeem Raeece"/>
        </authorList>
    </citation>
    <scope>NUCLEOTIDE SEQUENCE</scope>
</reference>
<dbReference type="AlphaFoldDB" id="A0A0G4IBH5"/>
<dbReference type="GO" id="GO:0006312">
    <property type="term" value="P:mitotic recombination"/>
    <property type="evidence" value="ECO:0007669"/>
    <property type="project" value="TreeGrafter"/>
</dbReference>
<dbReference type="FunFam" id="3.40.50.300:FF:002052">
    <property type="entry name" value="DNA repair protein RAD51 homolog"/>
    <property type="match status" value="1"/>
</dbReference>
<dbReference type="InterPro" id="IPR020587">
    <property type="entry name" value="RecA_monomer-monomer_interface"/>
</dbReference>
<dbReference type="GO" id="GO:0000150">
    <property type="term" value="F:DNA strand exchange activity"/>
    <property type="evidence" value="ECO:0007669"/>
    <property type="project" value="TreeGrafter"/>
</dbReference>
<dbReference type="InterPro" id="IPR003593">
    <property type="entry name" value="AAA+_ATPase"/>
</dbReference>
<sequence>MALQLQQRQPAPRAAESRLVNAEAEHQAVALQEEEGMEDGSTTMGVEVLLNCEGIQKRHIDLLRKANVHTIDQVLLMPCRELRQIEGISDKTIEKMKIFVKGQMEQGFQSAKDYADQSKNMIKLQTGSTAIDTLLEGGIETGSITELVGEFRTGKTQLCHTLAVTCQLPLESNGGEGKCLWIDTENTFRPSRVIAIAKRFNLDPERTLDNIMIARAYNSEHQLELLIQATGAMVGHRYSLVIVDSATALFRAEYTGRGELNERQQKLGRFLRILQRLADIFGCAVVVTNQVVTSPDPMAVYTGNVLQPIGGNIMAHASQTRLFLKKARGDTRKMQVFDSPSLPEAEAEYRITDGGVDDLSEDGGGKKGKSRFGKKKDDDDE</sequence>
<comment type="similarity">
    <text evidence="4">Belongs to the RecA family.</text>
</comment>
<accession>A0A0G4IBH5</accession>
<dbReference type="EMBL" id="CDMZ01005794">
    <property type="protein sequence ID" value="CEM54507.1"/>
    <property type="molecule type" value="Genomic_DNA"/>
</dbReference>
<gene>
    <name evidence="8" type="ORF">Cvel_12833</name>
</gene>
<dbReference type="Gene3D" id="1.10.150.20">
    <property type="entry name" value="5' to 3' exonuclease, C-terminal subdomain"/>
    <property type="match status" value="1"/>
</dbReference>
<dbReference type="PROSITE" id="PS50162">
    <property type="entry name" value="RECA_2"/>
    <property type="match status" value="1"/>
</dbReference>
<dbReference type="GO" id="GO:0042148">
    <property type="term" value="P:DNA strand invasion"/>
    <property type="evidence" value="ECO:0007669"/>
    <property type="project" value="TreeGrafter"/>
</dbReference>
<dbReference type="InterPro" id="IPR027417">
    <property type="entry name" value="P-loop_NTPase"/>
</dbReference>
<dbReference type="GO" id="GO:0000794">
    <property type="term" value="C:condensed nuclear chromosome"/>
    <property type="evidence" value="ECO:0007669"/>
    <property type="project" value="TreeGrafter"/>
</dbReference>
<evidence type="ECO:0000256" key="4">
    <source>
        <dbReference type="RuleBase" id="RU003422"/>
    </source>
</evidence>
<dbReference type="GO" id="GO:0070192">
    <property type="term" value="P:chromosome organization involved in meiotic cell cycle"/>
    <property type="evidence" value="ECO:0007669"/>
    <property type="project" value="TreeGrafter"/>
</dbReference>
<evidence type="ECO:0000256" key="5">
    <source>
        <dbReference type="SAM" id="MobiDB-lite"/>
    </source>
</evidence>
<feature type="domain" description="RecA family profile 1" evidence="6">
    <location>
        <begin position="120"/>
        <end position="291"/>
    </location>
</feature>
<dbReference type="PANTHER" id="PTHR22942:SF39">
    <property type="entry name" value="DNA REPAIR PROTEIN RAD51 HOMOLOG 1"/>
    <property type="match status" value="1"/>
</dbReference>
<feature type="domain" description="RecA family profile 2" evidence="7">
    <location>
        <begin position="299"/>
        <end position="361"/>
    </location>
</feature>
<dbReference type="GO" id="GO:0140664">
    <property type="term" value="F:ATP-dependent DNA damage sensor activity"/>
    <property type="evidence" value="ECO:0007669"/>
    <property type="project" value="InterPro"/>
</dbReference>
<feature type="region of interest" description="Disordered" evidence="5">
    <location>
        <begin position="349"/>
        <end position="381"/>
    </location>
</feature>
<keyword evidence="3" id="KW-0238">DNA-binding</keyword>
<dbReference type="Pfam" id="PF08423">
    <property type="entry name" value="Rad51"/>
    <property type="match status" value="1"/>
</dbReference>
<dbReference type="SMART" id="SM00382">
    <property type="entry name" value="AAA"/>
    <property type="match status" value="1"/>
</dbReference>
<protein>
    <recommendedName>
        <fullName evidence="9">DNA repair protein RAD51 homolog</fullName>
    </recommendedName>
</protein>
<organism evidence="8">
    <name type="scientific">Chromera velia CCMP2878</name>
    <dbReference type="NCBI Taxonomy" id="1169474"/>
    <lineage>
        <taxon>Eukaryota</taxon>
        <taxon>Sar</taxon>
        <taxon>Alveolata</taxon>
        <taxon>Colpodellida</taxon>
        <taxon>Chromeraceae</taxon>
        <taxon>Chromera</taxon>
    </lineage>
</organism>
<evidence type="ECO:0000259" key="7">
    <source>
        <dbReference type="PROSITE" id="PS50163"/>
    </source>
</evidence>
<dbReference type="NCBIfam" id="NF003301">
    <property type="entry name" value="PRK04301.1"/>
    <property type="match status" value="1"/>
</dbReference>
<dbReference type="InterPro" id="IPR013632">
    <property type="entry name" value="Rad51_C"/>
</dbReference>
<evidence type="ECO:0000256" key="1">
    <source>
        <dbReference type="ARBA" id="ARBA00022741"/>
    </source>
</evidence>
<keyword evidence="2 4" id="KW-0067">ATP-binding</keyword>
<dbReference type="GO" id="GO:0007131">
    <property type="term" value="P:reciprocal meiotic recombination"/>
    <property type="evidence" value="ECO:0007669"/>
    <property type="project" value="TreeGrafter"/>
</dbReference>
<dbReference type="PROSITE" id="PS50163">
    <property type="entry name" value="RECA_3"/>
    <property type="match status" value="1"/>
</dbReference>
<evidence type="ECO:0000313" key="8">
    <source>
        <dbReference type="EMBL" id="CEM54507.1"/>
    </source>
</evidence>
<dbReference type="SUPFAM" id="SSF47794">
    <property type="entry name" value="Rad51 N-terminal domain-like"/>
    <property type="match status" value="1"/>
</dbReference>
<evidence type="ECO:0008006" key="9">
    <source>
        <dbReference type="Google" id="ProtNLM"/>
    </source>
</evidence>
<keyword evidence="1 4" id="KW-0547">Nucleotide-binding</keyword>
<dbReference type="GO" id="GO:0000730">
    <property type="term" value="P:DNA recombinase assembly"/>
    <property type="evidence" value="ECO:0007669"/>
    <property type="project" value="TreeGrafter"/>
</dbReference>
<proteinExistence type="inferred from homology"/>
<dbReference type="SUPFAM" id="SSF52540">
    <property type="entry name" value="P-loop containing nucleoside triphosphate hydrolases"/>
    <property type="match status" value="1"/>
</dbReference>
<dbReference type="InterPro" id="IPR020588">
    <property type="entry name" value="RecA_ATP-bd"/>
</dbReference>
<name>A0A0G4IBH5_9ALVE</name>
<dbReference type="InterPro" id="IPR010995">
    <property type="entry name" value="DNA_repair_Rad51/TF_NusA_a-hlx"/>
</dbReference>
<dbReference type="InterPro" id="IPR016467">
    <property type="entry name" value="DNA_recomb/repair_RecA-like"/>
</dbReference>
<dbReference type="Gene3D" id="3.40.50.300">
    <property type="entry name" value="P-loop containing nucleotide triphosphate hydrolases"/>
    <property type="match status" value="1"/>
</dbReference>
<dbReference type="VEuPathDB" id="CryptoDB:Cvel_12833"/>
<evidence type="ECO:0000259" key="6">
    <source>
        <dbReference type="PROSITE" id="PS50162"/>
    </source>
</evidence>
<dbReference type="PANTHER" id="PTHR22942">
    <property type="entry name" value="RECA/RAD51/RADA DNA STRAND-PAIRING FAMILY MEMBER"/>
    <property type="match status" value="1"/>
</dbReference>
<dbReference type="PhylomeDB" id="A0A0G4IBH5"/>
<evidence type="ECO:0000256" key="2">
    <source>
        <dbReference type="ARBA" id="ARBA00022840"/>
    </source>
</evidence>
<dbReference type="PIRSF" id="PIRSF005856">
    <property type="entry name" value="Rad51"/>
    <property type="match status" value="1"/>
</dbReference>